<dbReference type="EMBL" id="LAZR01006353">
    <property type="protein sequence ID" value="KKM92742.1"/>
    <property type="molecule type" value="Genomic_DNA"/>
</dbReference>
<sequence>MDKMAVEGLVSAELLGAEAANPPYVTPHQGYAVILEELDELWDEVKVKRENRSIDRMRREAVQVAATAMRFAIDLT</sequence>
<accession>A0A0F9PHF3</accession>
<protein>
    <submittedName>
        <fullName evidence="1">Uncharacterized protein</fullName>
    </submittedName>
</protein>
<organism evidence="1">
    <name type="scientific">marine sediment metagenome</name>
    <dbReference type="NCBI Taxonomy" id="412755"/>
    <lineage>
        <taxon>unclassified sequences</taxon>
        <taxon>metagenomes</taxon>
        <taxon>ecological metagenomes</taxon>
    </lineage>
</organism>
<reference evidence="1" key="1">
    <citation type="journal article" date="2015" name="Nature">
        <title>Complex archaea that bridge the gap between prokaryotes and eukaryotes.</title>
        <authorList>
            <person name="Spang A."/>
            <person name="Saw J.H."/>
            <person name="Jorgensen S.L."/>
            <person name="Zaremba-Niedzwiedzka K."/>
            <person name="Martijn J."/>
            <person name="Lind A.E."/>
            <person name="van Eijk R."/>
            <person name="Schleper C."/>
            <person name="Guy L."/>
            <person name="Ettema T.J."/>
        </authorList>
    </citation>
    <scope>NUCLEOTIDE SEQUENCE</scope>
</reference>
<comment type="caution">
    <text evidence="1">The sequence shown here is derived from an EMBL/GenBank/DDBJ whole genome shotgun (WGS) entry which is preliminary data.</text>
</comment>
<name>A0A0F9PHF3_9ZZZZ</name>
<dbReference type="AlphaFoldDB" id="A0A0F9PHF3"/>
<proteinExistence type="predicted"/>
<gene>
    <name evidence="1" type="ORF">LCGC14_1215380</name>
</gene>
<evidence type="ECO:0000313" key="1">
    <source>
        <dbReference type="EMBL" id="KKM92742.1"/>
    </source>
</evidence>